<protein>
    <recommendedName>
        <fullName evidence="4">Cell division protein FtsL</fullName>
    </recommendedName>
</protein>
<evidence type="ECO:0008006" key="4">
    <source>
        <dbReference type="Google" id="ProtNLM"/>
    </source>
</evidence>
<name>A0A1G2QEJ0_9BACT</name>
<dbReference type="AlphaFoldDB" id="A0A1G2QEJ0"/>
<keyword evidence="1" id="KW-0812">Transmembrane</keyword>
<gene>
    <name evidence="2" type="ORF">A2370_00600</name>
</gene>
<sequence>MNTKTLNINYHDMNGSNFITAMVVLFLVLGVAYIYLVNTTVFLVNARSDAEDGGSQIESELALLETEYLSAQSAIDLPFVLAHGFIEAPKDSTFAYRPKLQNQEPALSLR</sequence>
<evidence type="ECO:0000313" key="3">
    <source>
        <dbReference type="Proteomes" id="UP000176222"/>
    </source>
</evidence>
<reference evidence="2 3" key="1">
    <citation type="journal article" date="2016" name="Nat. Commun.">
        <title>Thousands of microbial genomes shed light on interconnected biogeochemical processes in an aquifer system.</title>
        <authorList>
            <person name="Anantharaman K."/>
            <person name="Brown C.T."/>
            <person name="Hug L.A."/>
            <person name="Sharon I."/>
            <person name="Castelle C.J."/>
            <person name="Probst A.J."/>
            <person name="Thomas B.C."/>
            <person name="Singh A."/>
            <person name="Wilkins M.J."/>
            <person name="Karaoz U."/>
            <person name="Brodie E.L."/>
            <person name="Williams K.H."/>
            <person name="Hubbard S.S."/>
            <person name="Banfield J.F."/>
        </authorList>
    </citation>
    <scope>NUCLEOTIDE SEQUENCE [LARGE SCALE GENOMIC DNA]</scope>
</reference>
<dbReference type="EMBL" id="MHTH01000006">
    <property type="protein sequence ID" value="OHA59006.1"/>
    <property type="molecule type" value="Genomic_DNA"/>
</dbReference>
<proteinExistence type="predicted"/>
<dbReference type="STRING" id="1802436.A2370_00600"/>
<feature type="transmembrane region" description="Helical" evidence="1">
    <location>
        <begin position="18"/>
        <end position="37"/>
    </location>
</feature>
<evidence type="ECO:0000256" key="1">
    <source>
        <dbReference type="SAM" id="Phobius"/>
    </source>
</evidence>
<keyword evidence="1" id="KW-0472">Membrane</keyword>
<organism evidence="2 3">
    <name type="scientific">Candidatus Vogelbacteria bacterium RIFOXYB1_FULL_42_16</name>
    <dbReference type="NCBI Taxonomy" id="1802436"/>
    <lineage>
        <taxon>Bacteria</taxon>
        <taxon>Candidatus Vogeliibacteriota</taxon>
    </lineage>
</organism>
<keyword evidence="1" id="KW-1133">Transmembrane helix</keyword>
<evidence type="ECO:0000313" key="2">
    <source>
        <dbReference type="EMBL" id="OHA59006.1"/>
    </source>
</evidence>
<accession>A0A1G2QEJ0</accession>
<dbReference type="Proteomes" id="UP000176222">
    <property type="component" value="Unassembled WGS sequence"/>
</dbReference>
<comment type="caution">
    <text evidence="2">The sequence shown here is derived from an EMBL/GenBank/DDBJ whole genome shotgun (WGS) entry which is preliminary data.</text>
</comment>